<dbReference type="InterPro" id="IPR000223">
    <property type="entry name" value="Pept_S26A_signal_pept_1"/>
</dbReference>
<evidence type="ECO:0000256" key="3">
    <source>
        <dbReference type="ARBA" id="ARBA00009370"/>
    </source>
</evidence>
<evidence type="ECO:0000256" key="7">
    <source>
        <dbReference type="RuleBase" id="RU362042"/>
    </source>
</evidence>
<comment type="similarity">
    <text evidence="3 7">Belongs to the peptidase S26 family.</text>
</comment>
<dbReference type="Pfam" id="PF10502">
    <property type="entry name" value="Peptidase_S26"/>
    <property type="match status" value="1"/>
</dbReference>
<dbReference type="InterPro" id="IPR036286">
    <property type="entry name" value="LexA/Signal_pep-like_sf"/>
</dbReference>
<dbReference type="EMBL" id="SNUX01000003">
    <property type="protein sequence ID" value="TES47928.1"/>
    <property type="molecule type" value="Genomic_DNA"/>
</dbReference>
<dbReference type="GO" id="GO:0005886">
    <property type="term" value="C:plasma membrane"/>
    <property type="evidence" value="ECO:0007669"/>
    <property type="project" value="UniProtKB-SubCell"/>
</dbReference>
<feature type="active site" evidence="6">
    <location>
        <position position="95"/>
    </location>
</feature>
<dbReference type="NCBIfam" id="TIGR02227">
    <property type="entry name" value="sigpep_I_bact"/>
    <property type="match status" value="1"/>
</dbReference>
<dbReference type="Proteomes" id="UP000298210">
    <property type="component" value="Unassembled WGS sequence"/>
</dbReference>
<dbReference type="GO" id="GO:0006465">
    <property type="term" value="P:signal peptide processing"/>
    <property type="evidence" value="ECO:0007669"/>
    <property type="project" value="InterPro"/>
</dbReference>
<evidence type="ECO:0000256" key="5">
    <source>
        <dbReference type="ARBA" id="ARBA00022801"/>
    </source>
</evidence>
<evidence type="ECO:0000256" key="1">
    <source>
        <dbReference type="ARBA" id="ARBA00000677"/>
    </source>
</evidence>
<keyword evidence="7" id="KW-1133">Transmembrane helix</keyword>
<evidence type="ECO:0000313" key="9">
    <source>
        <dbReference type="EMBL" id="TES47928.1"/>
    </source>
</evidence>
<name>A0A4Y7WIT4_9BACI</name>
<dbReference type="PANTHER" id="PTHR43390">
    <property type="entry name" value="SIGNAL PEPTIDASE I"/>
    <property type="match status" value="1"/>
</dbReference>
<keyword evidence="5 7" id="KW-0378">Hydrolase</keyword>
<dbReference type="PROSITE" id="PS00760">
    <property type="entry name" value="SPASE_I_2"/>
    <property type="match status" value="1"/>
</dbReference>
<dbReference type="PANTHER" id="PTHR43390:SF1">
    <property type="entry name" value="CHLOROPLAST PROCESSING PEPTIDASE"/>
    <property type="match status" value="1"/>
</dbReference>
<dbReference type="PROSITE" id="PS00761">
    <property type="entry name" value="SPASE_I_3"/>
    <property type="match status" value="1"/>
</dbReference>
<evidence type="ECO:0000256" key="2">
    <source>
        <dbReference type="ARBA" id="ARBA00004401"/>
    </source>
</evidence>
<keyword evidence="7" id="KW-0812">Transmembrane</keyword>
<comment type="catalytic activity">
    <reaction evidence="1 7">
        <text>Cleavage of hydrophobic, N-terminal signal or leader sequences from secreted and periplasmic proteins.</text>
        <dbReference type="EC" id="3.4.21.89"/>
    </reaction>
</comment>
<sequence>MNRCCECRKRGTSLAENKVKSEAWGWIKAIVIALLIAFVVRTFIVTSFEVRGESMVPTAHDGERFIVNRLAYQFSEPHRFDLIVFHATEQDSYIKRVVGLPGDTIRFENDQLFINDEPIDEPFLDEVQGSFANQYTNDYEYEDVIPDNHVFVVGDNRPNSSDSRSFGPVHEDEIIGKVGLRFWPLSEFGFME</sequence>
<dbReference type="InterPro" id="IPR019757">
    <property type="entry name" value="Pept_S26A_signal_pept_1_Lys-AS"/>
</dbReference>
<evidence type="ECO:0000313" key="10">
    <source>
        <dbReference type="Proteomes" id="UP000298210"/>
    </source>
</evidence>
<dbReference type="EC" id="3.4.21.89" evidence="4 7"/>
<dbReference type="PRINTS" id="PR00727">
    <property type="entry name" value="LEADERPTASE"/>
</dbReference>
<dbReference type="AlphaFoldDB" id="A0A4Y7WIT4"/>
<evidence type="ECO:0000256" key="4">
    <source>
        <dbReference type="ARBA" id="ARBA00013208"/>
    </source>
</evidence>
<comment type="subcellular location">
    <subcellularLocation>
        <location evidence="2">Cell membrane</location>
        <topology evidence="2">Single-pass type II membrane protein</topology>
    </subcellularLocation>
    <subcellularLocation>
        <location evidence="7">Membrane</location>
        <topology evidence="7">Single-pass type II membrane protein</topology>
    </subcellularLocation>
</comment>
<dbReference type="SUPFAM" id="SSF51306">
    <property type="entry name" value="LexA/Signal peptidase"/>
    <property type="match status" value="1"/>
</dbReference>
<dbReference type="CDD" id="cd06530">
    <property type="entry name" value="S26_SPase_I"/>
    <property type="match status" value="1"/>
</dbReference>
<feature type="active site" evidence="6">
    <location>
        <position position="54"/>
    </location>
</feature>
<organism evidence="9 10">
    <name type="scientific">Shouchella lehensis</name>
    <dbReference type="NCBI Taxonomy" id="300825"/>
    <lineage>
        <taxon>Bacteria</taxon>
        <taxon>Bacillati</taxon>
        <taxon>Bacillota</taxon>
        <taxon>Bacilli</taxon>
        <taxon>Bacillales</taxon>
        <taxon>Bacillaceae</taxon>
        <taxon>Shouchella</taxon>
    </lineage>
</organism>
<feature type="domain" description="Peptidase S26" evidence="8">
    <location>
        <begin position="25"/>
        <end position="183"/>
    </location>
</feature>
<dbReference type="InterPro" id="IPR019533">
    <property type="entry name" value="Peptidase_S26"/>
</dbReference>
<dbReference type="InterPro" id="IPR019758">
    <property type="entry name" value="Pept_S26A_signal_pept_1_CS"/>
</dbReference>
<gene>
    <name evidence="9" type="primary">lepB</name>
    <name evidence="9" type="ORF">E2L03_12365</name>
</gene>
<accession>A0A4Y7WIT4</accession>
<dbReference type="GO" id="GO:0004252">
    <property type="term" value="F:serine-type endopeptidase activity"/>
    <property type="evidence" value="ECO:0007669"/>
    <property type="project" value="InterPro"/>
</dbReference>
<evidence type="ECO:0000256" key="6">
    <source>
        <dbReference type="PIRSR" id="PIRSR600223-1"/>
    </source>
</evidence>
<keyword evidence="7" id="KW-0645">Protease</keyword>
<reference evidence="9 10" key="1">
    <citation type="submission" date="2019-03" db="EMBL/GenBank/DDBJ databases">
        <authorList>
            <person name="Liu G."/>
        </authorList>
    </citation>
    <scope>NUCLEOTIDE SEQUENCE [LARGE SCALE GENOMIC DNA]</scope>
    <source>
        <strain evidence="9 10">DSM 19099</strain>
    </source>
</reference>
<evidence type="ECO:0000259" key="8">
    <source>
        <dbReference type="Pfam" id="PF10502"/>
    </source>
</evidence>
<keyword evidence="7" id="KW-0472">Membrane</keyword>
<proteinExistence type="inferred from homology"/>
<protein>
    <recommendedName>
        <fullName evidence="4 7">Signal peptidase I</fullName>
        <ecNumber evidence="4 7">3.4.21.89</ecNumber>
    </recommendedName>
</protein>
<comment type="caution">
    <text evidence="9">The sequence shown here is derived from an EMBL/GenBank/DDBJ whole genome shotgun (WGS) entry which is preliminary data.</text>
</comment>
<dbReference type="Gene3D" id="2.10.109.10">
    <property type="entry name" value="Umud Fragment, subunit A"/>
    <property type="match status" value="1"/>
</dbReference>
<feature type="transmembrane region" description="Helical" evidence="7">
    <location>
        <begin position="23"/>
        <end position="44"/>
    </location>
</feature>
<dbReference type="GO" id="GO:0009003">
    <property type="term" value="F:signal peptidase activity"/>
    <property type="evidence" value="ECO:0007669"/>
    <property type="project" value="UniProtKB-EC"/>
</dbReference>